<gene>
    <name evidence="1" type="ORF">NARC_40072</name>
</gene>
<accession>A0A557SWZ6</accession>
<evidence type="ECO:0000313" key="1">
    <source>
        <dbReference type="EMBL" id="TVP41111.1"/>
    </source>
</evidence>
<keyword evidence="2" id="KW-1185">Reference proteome</keyword>
<name>A0A557SWZ6_9ARCH</name>
<reference evidence="1 2" key="1">
    <citation type="journal article" date="2019" name="Front. Microbiol.">
        <title>Ammonia Oxidation by the Arctic Terrestrial Thaumarchaeote Candidatus Nitrosocosmicus arcticus Is Stimulated by Increasing Temperatures.</title>
        <authorList>
            <person name="Alves R.J.E."/>
            <person name="Kerou M."/>
            <person name="Zappe A."/>
            <person name="Bittner R."/>
            <person name="Abby S.S."/>
            <person name="Schmidt H.A."/>
            <person name="Pfeifer K."/>
            <person name="Schleper C."/>
        </authorList>
    </citation>
    <scope>NUCLEOTIDE SEQUENCE [LARGE SCALE GENOMIC DNA]</scope>
    <source>
        <strain evidence="1 2">Kfb</strain>
    </source>
</reference>
<sequence>MRRLNPCILIKNEGRMTFDLVSIKGVAICENINYKFKSIFIKN</sequence>
<dbReference type="EMBL" id="VOAH01000004">
    <property type="protein sequence ID" value="TVP41111.1"/>
    <property type="molecule type" value="Genomic_DNA"/>
</dbReference>
<dbReference type="Proteomes" id="UP000315289">
    <property type="component" value="Unassembled WGS sequence"/>
</dbReference>
<dbReference type="AlphaFoldDB" id="A0A557SWZ6"/>
<comment type="caution">
    <text evidence="1">The sequence shown here is derived from an EMBL/GenBank/DDBJ whole genome shotgun (WGS) entry which is preliminary data.</text>
</comment>
<organism evidence="1 2">
    <name type="scientific">Candidatus Nitrosocosmicus arcticus</name>
    <dbReference type="NCBI Taxonomy" id="2035267"/>
    <lineage>
        <taxon>Archaea</taxon>
        <taxon>Nitrososphaerota</taxon>
        <taxon>Nitrososphaeria</taxon>
        <taxon>Nitrososphaerales</taxon>
        <taxon>Nitrososphaeraceae</taxon>
        <taxon>Candidatus Nitrosocosmicus</taxon>
    </lineage>
</organism>
<proteinExistence type="predicted"/>
<evidence type="ECO:0000313" key="2">
    <source>
        <dbReference type="Proteomes" id="UP000315289"/>
    </source>
</evidence>
<protein>
    <submittedName>
        <fullName evidence="1">Uncharacterized protein</fullName>
    </submittedName>
</protein>